<keyword evidence="7" id="KW-0325">Glycoprotein</keyword>
<protein>
    <recommendedName>
        <fullName evidence="10">Bifunctional inhibitor/plant lipid transfer protein/seed storage helical domain-containing protein</fullName>
    </recommendedName>
</protein>
<dbReference type="Gene3D" id="1.10.110.10">
    <property type="entry name" value="Plant lipid-transfer and hydrophobic proteins"/>
    <property type="match status" value="1"/>
</dbReference>
<keyword evidence="3" id="KW-1003">Cell membrane</keyword>
<dbReference type="InterPro" id="IPR000528">
    <property type="entry name" value="Plant_nsLTP"/>
</dbReference>
<dbReference type="SMART" id="SM00499">
    <property type="entry name" value="AAI"/>
    <property type="match status" value="1"/>
</dbReference>
<dbReference type="EMBL" id="JBDFQZ010000012">
    <property type="protein sequence ID" value="KAK9671926.1"/>
    <property type="molecule type" value="Genomic_DNA"/>
</dbReference>
<dbReference type="Proteomes" id="UP001443914">
    <property type="component" value="Unassembled WGS sequence"/>
</dbReference>
<dbReference type="GO" id="GO:0008289">
    <property type="term" value="F:lipid binding"/>
    <property type="evidence" value="ECO:0007669"/>
    <property type="project" value="InterPro"/>
</dbReference>
<keyword evidence="6" id="KW-1015">Disulfide bond</keyword>
<evidence type="ECO:0000256" key="1">
    <source>
        <dbReference type="ARBA" id="ARBA00004609"/>
    </source>
</evidence>
<keyword evidence="5 9" id="KW-0732">Signal</keyword>
<dbReference type="GO" id="GO:0098552">
    <property type="term" value="C:side of membrane"/>
    <property type="evidence" value="ECO:0007669"/>
    <property type="project" value="UniProtKB-KW"/>
</dbReference>
<dbReference type="InterPro" id="IPR043325">
    <property type="entry name" value="LTSS"/>
</dbReference>
<dbReference type="GO" id="GO:0005886">
    <property type="term" value="C:plasma membrane"/>
    <property type="evidence" value="ECO:0007669"/>
    <property type="project" value="UniProtKB-SubCell"/>
</dbReference>
<organism evidence="11 12">
    <name type="scientific">Saponaria officinalis</name>
    <name type="common">Common soapwort</name>
    <name type="synonym">Lychnis saponaria</name>
    <dbReference type="NCBI Taxonomy" id="3572"/>
    <lineage>
        <taxon>Eukaryota</taxon>
        <taxon>Viridiplantae</taxon>
        <taxon>Streptophyta</taxon>
        <taxon>Embryophyta</taxon>
        <taxon>Tracheophyta</taxon>
        <taxon>Spermatophyta</taxon>
        <taxon>Magnoliopsida</taxon>
        <taxon>eudicotyledons</taxon>
        <taxon>Gunneridae</taxon>
        <taxon>Pentapetalae</taxon>
        <taxon>Caryophyllales</taxon>
        <taxon>Caryophyllaceae</taxon>
        <taxon>Caryophylleae</taxon>
        <taxon>Saponaria</taxon>
    </lineage>
</organism>
<accession>A0AAW1H5F3</accession>
<dbReference type="AlphaFoldDB" id="A0AAW1H5F3"/>
<keyword evidence="4" id="KW-0472">Membrane</keyword>
<dbReference type="GO" id="GO:0006869">
    <property type="term" value="P:lipid transport"/>
    <property type="evidence" value="ECO:0007669"/>
    <property type="project" value="InterPro"/>
</dbReference>
<evidence type="ECO:0000256" key="7">
    <source>
        <dbReference type="ARBA" id="ARBA00023180"/>
    </source>
</evidence>
<proteinExistence type="inferred from homology"/>
<sequence>MASKICITLVSLLLVSILLATVDAQSNCPMALTSLSPCLTFSTSNSSTPSASCCSELANLVQTAPSCLCQALNIGGAQAVGFVLGRVLPSSLPGACNLHIPPMNECEGFDEMRQSREERGARSECLFQNDRTRFRS</sequence>
<reference evidence="11" key="1">
    <citation type="submission" date="2024-03" db="EMBL/GenBank/DDBJ databases">
        <title>WGS assembly of Saponaria officinalis var. Norfolk2.</title>
        <authorList>
            <person name="Jenkins J."/>
            <person name="Shu S."/>
            <person name="Grimwood J."/>
            <person name="Barry K."/>
            <person name="Goodstein D."/>
            <person name="Schmutz J."/>
            <person name="Leebens-Mack J."/>
            <person name="Osbourn A."/>
        </authorList>
    </citation>
    <scope>NUCLEOTIDE SEQUENCE [LARGE SCALE GENOMIC DNA]</scope>
    <source>
        <strain evidence="11">JIC</strain>
    </source>
</reference>
<evidence type="ECO:0000313" key="12">
    <source>
        <dbReference type="Proteomes" id="UP001443914"/>
    </source>
</evidence>
<evidence type="ECO:0000313" key="11">
    <source>
        <dbReference type="EMBL" id="KAK9671926.1"/>
    </source>
</evidence>
<comment type="subcellular location">
    <subcellularLocation>
        <location evidence="1">Cell membrane</location>
        <topology evidence="1">Lipid-anchor</topology>
        <topology evidence="1">GPI-anchor</topology>
    </subcellularLocation>
</comment>
<gene>
    <name evidence="11" type="ORF">RND81_12G064200</name>
</gene>
<name>A0AAW1H5F3_SAPOF</name>
<feature type="domain" description="Bifunctional inhibitor/plant lipid transfer protein/seed storage helical" evidence="10">
    <location>
        <begin position="28"/>
        <end position="106"/>
    </location>
</feature>
<keyword evidence="12" id="KW-1185">Reference proteome</keyword>
<evidence type="ECO:0000256" key="6">
    <source>
        <dbReference type="ARBA" id="ARBA00023157"/>
    </source>
</evidence>
<dbReference type="InterPro" id="IPR016140">
    <property type="entry name" value="Bifunc_inhib/LTP/seed_store"/>
</dbReference>
<dbReference type="CDD" id="cd00010">
    <property type="entry name" value="AAI_LTSS"/>
    <property type="match status" value="1"/>
</dbReference>
<comment type="caution">
    <text evidence="11">The sequence shown here is derived from an EMBL/GenBank/DDBJ whole genome shotgun (WGS) entry which is preliminary data.</text>
</comment>
<dbReference type="PRINTS" id="PR00382">
    <property type="entry name" value="LIPIDTRNSFER"/>
</dbReference>
<keyword evidence="8" id="KW-0449">Lipoprotein</keyword>
<evidence type="ECO:0000256" key="3">
    <source>
        <dbReference type="ARBA" id="ARBA00022475"/>
    </source>
</evidence>
<evidence type="ECO:0000259" key="10">
    <source>
        <dbReference type="SMART" id="SM00499"/>
    </source>
</evidence>
<evidence type="ECO:0000256" key="4">
    <source>
        <dbReference type="ARBA" id="ARBA00022622"/>
    </source>
</evidence>
<dbReference type="Pfam" id="PF14368">
    <property type="entry name" value="LTP_2"/>
    <property type="match status" value="1"/>
</dbReference>
<feature type="chain" id="PRO_5043407693" description="Bifunctional inhibitor/plant lipid transfer protein/seed storage helical domain-containing protein" evidence="9">
    <location>
        <begin position="25"/>
        <end position="136"/>
    </location>
</feature>
<evidence type="ECO:0000256" key="9">
    <source>
        <dbReference type="SAM" id="SignalP"/>
    </source>
</evidence>
<dbReference type="SUPFAM" id="SSF47699">
    <property type="entry name" value="Bifunctional inhibitor/lipid-transfer protein/seed storage 2S albumin"/>
    <property type="match status" value="1"/>
</dbReference>
<dbReference type="PANTHER" id="PTHR33044">
    <property type="entry name" value="BIFUNCTIONAL INHIBITOR/LIPID-TRANSFER PROTEIN/SEED STORAGE 2S ALBUMIN SUPERFAMILY PROTEIN-RELATED"/>
    <property type="match status" value="1"/>
</dbReference>
<feature type="signal peptide" evidence="9">
    <location>
        <begin position="1"/>
        <end position="24"/>
    </location>
</feature>
<evidence type="ECO:0000256" key="5">
    <source>
        <dbReference type="ARBA" id="ARBA00022729"/>
    </source>
</evidence>
<evidence type="ECO:0000256" key="8">
    <source>
        <dbReference type="ARBA" id="ARBA00023288"/>
    </source>
</evidence>
<dbReference type="InterPro" id="IPR036312">
    <property type="entry name" value="Bifun_inhib/LTP/seed_sf"/>
</dbReference>
<keyword evidence="4" id="KW-0336">GPI-anchor</keyword>
<comment type="similarity">
    <text evidence="2">Belongs to the plant LTP family.</text>
</comment>
<evidence type="ECO:0000256" key="2">
    <source>
        <dbReference type="ARBA" id="ARBA00009748"/>
    </source>
</evidence>